<evidence type="ECO:0000313" key="3">
    <source>
        <dbReference type="Proteomes" id="UP000825935"/>
    </source>
</evidence>
<proteinExistence type="predicted"/>
<evidence type="ECO:0000313" key="2">
    <source>
        <dbReference type="EMBL" id="KAH7428169.1"/>
    </source>
</evidence>
<organism evidence="2 3">
    <name type="scientific">Ceratopteris richardii</name>
    <name type="common">Triangle waterfern</name>
    <dbReference type="NCBI Taxonomy" id="49495"/>
    <lineage>
        <taxon>Eukaryota</taxon>
        <taxon>Viridiplantae</taxon>
        <taxon>Streptophyta</taxon>
        <taxon>Embryophyta</taxon>
        <taxon>Tracheophyta</taxon>
        <taxon>Polypodiopsida</taxon>
        <taxon>Polypodiidae</taxon>
        <taxon>Polypodiales</taxon>
        <taxon>Pteridineae</taxon>
        <taxon>Pteridaceae</taxon>
        <taxon>Parkerioideae</taxon>
        <taxon>Ceratopteris</taxon>
    </lineage>
</organism>
<dbReference type="AlphaFoldDB" id="A0A8T2U6J5"/>
<keyword evidence="1" id="KW-1133">Transmembrane helix</keyword>
<dbReference type="OrthoDB" id="48943at2759"/>
<protein>
    <submittedName>
        <fullName evidence="2">Uncharacterized protein</fullName>
    </submittedName>
</protein>
<comment type="caution">
    <text evidence="2">The sequence shown here is derived from an EMBL/GenBank/DDBJ whole genome shotgun (WGS) entry which is preliminary data.</text>
</comment>
<name>A0A8T2U6J5_CERRI</name>
<reference evidence="2" key="1">
    <citation type="submission" date="2021-08" db="EMBL/GenBank/DDBJ databases">
        <title>WGS assembly of Ceratopteris richardii.</title>
        <authorList>
            <person name="Marchant D.B."/>
            <person name="Chen G."/>
            <person name="Jenkins J."/>
            <person name="Shu S."/>
            <person name="Leebens-Mack J."/>
            <person name="Grimwood J."/>
            <person name="Schmutz J."/>
            <person name="Soltis P."/>
            <person name="Soltis D."/>
            <person name="Chen Z.-H."/>
        </authorList>
    </citation>
    <scope>NUCLEOTIDE SEQUENCE</scope>
    <source>
        <strain evidence="2">Whitten #5841</strain>
        <tissue evidence="2">Leaf</tissue>
    </source>
</reference>
<dbReference type="EMBL" id="CM035415">
    <property type="protein sequence ID" value="KAH7428169.1"/>
    <property type="molecule type" value="Genomic_DNA"/>
</dbReference>
<keyword evidence="1" id="KW-0472">Membrane</keyword>
<feature type="transmembrane region" description="Helical" evidence="1">
    <location>
        <begin position="25"/>
        <end position="51"/>
    </location>
</feature>
<sequence>MIKEDGGSWCSEYESASPFCILESLYFYSISISFQFYIISFVFGYLAIFFYHCIHSPLRGIIPHEMYFGEPLPNLYKEVLSPHLYLVRSLRILLHAIGKLISNLCEFTPFLVYSL</sequence>
<evidence type="ECO:0000256" key="1">
    <source>
        <dbReference type="SAM" id="Phobius"/>
    </source>
</evidence>
<accession>A0A8T2U6J5</accession>
<gene>
    <name evidence="2" type="ORF">KP509_10G078600</name>
</gene>
<keyword evidence="3" id="KW-1185">Reference proteome</keyword>
<dbReference type="Proteomes" id="UP000825935">
    <property type="component" value="Chromosome 10"/>
</dbReference>
<keyword evidence="1" id="KW-0812">Transmembrane</keyword>